<dbReference type="PANTHER" id="PTHR36578:SF1">
    <property type="entry name" value="APPLE DOMAIN-CONTAINING PROTEIN"/>
    <property type="match status" value="1"/>
</dbReference>
<feature type="chain" id="PRO_5026103928" description="Apple domain-containing protein" evidence="1">
    <location>
        <begin position="19"/>
        <end position="223"/>
    </location>
</feature>
<sequence>MKTVTASLILGLSALAAAQVPDCTPITPGTAPISDPDSVAAFNTDPQYSEIANNATTPAGYKAVFTDISAAYENKDSYLTYYKLSKYNVQSCANLCNDTGNCKSFNIYVLRIPTQQPGEACPDPPASATYRCVLFSEGITVGGNTNVGQNRGPANSKGTTFMTAFRASNGYDLIVDDCTATVTSYITSFVPTTAVSTTTVYGDNIACTDNTVTVTATPSAFSA</sequence>
<protein>
    <recommendedName>
        <fullName evidence="4">Apple domain-containing protein</fullName>
    </recommendedName>
</protein>
<dbReference type="PANTHER" id="PTHR36578">
    <property type="entry name" value="CHROMOSOME 15, WHOLE GENOME SHOTGUN SEQUENCE"/>
    <property type="match status" value="1"/>
</dbReference>
<dbReference type="OrthoDB" id="271448at2759"/>
<evidence type="ECO:0000313" key="3">
    <source>
        <dbReference type="Proteomes" id="UP000799291"/>
    </source>
</evidence>
<keyword evidence="3" id="KW-1185">Reference proteome</keyword>
<proteinExistence type="predicted"/>
<feature type="signal peptide" evidence="1">
    <location>
        <begin position="1"/>
        <end position="18"/>
    </location>
</feature>
<dbReference type="AlphaFoldDB" id="A0A6G1J0P3"/>
<keyword evidence="1" id="KW-0732">Signal</keyword>
<accession>A0A6G1J0P3</accession>
<gene>
    <name evidence="2" type="ORF">K458DRAFT_487868</name>
</gene>
<dbReference type="EMBL" id="MU005583">
    <property type="protein sequence ID" value="KAF2683783.1"/>
    <property type="molecule type" value="Genomic_DNA"/>
</dbReference>
<reference evidence="2" key="1">
    <citation type="journal article" date="2020" name="Stud. Mycol.">
        <title>101 Dothideomycetes genomes: a test case for predicting lifestyles and emergence of pathogens.</title>
        <authorList>
            <person name="Haridas S."/>
            <person name="Albert R."/>
            <person name="Binder M."/>
            <person name="Bloem J."/>
            <person name="Labutti K."/>
            <person name="Salamov A."/>
            <person name="Andreopoulos B."/>
            <person name="Baker S."/>
            <person name="Barry K."/>
            <person name="Bills G."/>
            <person name="Bluhm B."/>
            <person name="Cannon C."/>
            <person name="Castanera R."/>
            <person name="Culley D."/>
            <person name="Daum C."/>
            <person name="Ezra D."/>
            <person name="Gonzalez J."/>
            <person name="Henrissat B."/>
            <person name="Kuo A."/>
            <person name="Liang C."/>
            <person name="Lipzen A."/>
            <person name="Lutzoni F."/>
            <person name="Magnuson J."/>
            <person name="Mondo S."/>
            <person name="Nolan M."/>
            <person name="Ohm R."/>
            <person name="Pangilinan J."/>
            <person name="Park H.-J."/>
            <person name="Ramirez L."/>
            <person name="Alfaro M."/>
            <person name="Sun H."/>
            <person name="Tritt A."/>
            <person name="Yoshinaga Y."/>
            <person name="Zwiers L.-H."/>
            <person name="Turgeon B."/>
            <person name="Goodwin S."/>
            <person name="Spatafora J."/>
            <person name="Crous P."/>
            <person name="Grigoriev I."/>
        </authorList>
    </citation>
    <scope>NUCLEOTIDE SEQUENCE</scope>
    <source>
        <strain evidence="2">CBS 122367</strain>
    </source>
</reference>
<evidence type="ECO:0000256" key="1">
    <source>
        <dbReference type="SAM" id="SignalP"/>
    </source>
</evidence>
<evidence type="ECO:0000313" key="2">
    <source>
        <dbReference type="EMBL" id="KAF2683783.1"/>
    </source>
</evidence>
<evidence type="ECO:0008006" key="4">
    <source>
        <dbReference type="Google" id="ProtNLM"/>
    </source>
</evidence>
<organism evidence="2 3">
    <name type="scientific">Lentithecium fluviatile CBS 122367</name>
    <dbReference type="NCBI Taxonomy" id="1168545"/>
    <lineage>
        <taxon>Eukaryota</taxon>
        <taxon>Fungi</taxon>
        <taxon>Dikarya</taxon>
        <taxon>Ascomycota</taxon>
        <taxon>Pezizomycotina</taxon>
        <taxon>Dothideomycetes</taxon>
        <taxon>Pleosporomycetidae</taxon>
        <taxon>Pleosporales</taxon>
        <taxon>Massarineae</taxon>
        <taxon>Lentitheciaceae</taxon>
        <taxon>Lentithecium</taxon>
    </lineage>
</organism>
<name>A0A6G1J0P3_9PLEO</name>
<dbReference type="Proteomes" id="UP000799291">
    <property type="component" value="Unassembled WGS sequence"/>
</dbReference>